<feature type="transmembrane region" description="Helical" evidence="1">
    <location>
        <begin position="217"/>
        <end position="242"/>
    </location>
</feature>
<evidence type="ECO:0000313" key="4">
    <source>
        <dbReference type="Proteomes" id="UP000037288"/>
    </source>
</evidence>
<feature type="transmembrane region" description="Helical" evidence="1">
    <location>
        <begin position="21"/>
        <end position="41"/>
    </location>
</feature>
<dbReference type="STRING" id="1678637.AC230_29835"/>
<dbReference type="InterPro" id="IPR014529">
    <property type="entry name" value="UCP026631"/>
</dbReference>
<dbReference type="AlphaFoldDB" id="A0A0K9X8L8"/>
<evidence type="ECO:0000313" key="3">
    <source>
        <dbReference type="EMBL" id="KNB49446.1"/>
    </source>
</evidence>
<keyword evidence="4" id="KW-1185">Reference proteome</keyword>
<sequence length="496" mass="52594">MNAPRHAGGWRRLDPRTPLAHCAWLGAPLGSLALTALATGGRLGTRAWITLAVIGAVFAAITGAGALSWRLTRYRVTADAVEVRSGLLTRRVRAVPLHRIRNVDLTASPVQRLLGLVVLRAGTGGHSGELKLEALGRAGAERLRGELLARAGSVDATEPVLSTADPRRLRYAPLTFWVFGGVLAAGGAVWRVLDGIGVQPWRIGVVRRAFDAFGRSALWLTVPAGLLAVTALGVVGAVALYAENWWGYRLEWTDDATLRVRHGLFTTRSVSIERSRLRGVVLREPLLLRSGGGAAVRAVASGLGDREENRKRSTLLPPAPRSEAVRVCAGVLGEPVGTDGLLPHPRVARRRRFVRLLTWAVAPVAVALGVLGALLAPVLLWCAAAWLLLAVPLARLLAGAAYRALGHAVRGRWLLVRSGALSGETVVLDRASVLAWTFTDTPFSRRAGVVTATPAVAGGEDAYPIRDMAADSAVAFADAATPGWLREFTEPVPSGG</sequence>
<dbReference type="EMBL" id="LFXA01000018">
    <property type="protein sequence ID" value="KNB49446.1"/>
    <property type="molecule type" value="Genomic_DNA"/>
</dbReference>
<organism evidence="3 4">
    <name type="scientific">Streptomyces caatingaensis</name>
    <dbReference type="NCBI Taxonomy" id="1678637"/>
    <lineage>
        <taxon>Bacteria</taxon>
        <taxon>Bacillati</taxon>
        <taxon>Actinomycetota</taxon>
        <taxon>Actinomycetes</taxon>
        <taxon>Kitasatosporales</taxon>
        <taxon>Streptomycetaceae</taxon>
        <taxon>Streptomyces</taxon>
    </lineage>
</organism>
<evidence type="ECO:0000256" key="1">
    <source>
        <dbReference type="SAM" id="Phobius"/>
    </source>
</evidence>
<feature type="domain" description="YdbS-like PH" evidence="2">
    <location>
        <begin position="69"/>
        <end position="145"/>
    </location>
</feature>
<keyword evidence="1" id="KW-0812">Transmembrane</keyword>
<gene>
    <name evidence="3" type="ORF">AC230_29835</name>
</gene>
<feature type="transmembrane region" description="Helical" evidence="1">
    <location>
        <begin position="356"/>
        <end position="379"/>
    </location>
</feature>
<reference evidence="4" key="1">
    <citation type="submission" date="2015-07" db="EMBL/GenBank/DDBJ databases">
        <title>Draft genome sequence of Streptomyces sp. CMAA 1322, a bacterium isolated from Caatinga biome, from dry forest semiarid of Brazil.</title>
        <authorList>
            <person name="Santos S.N."/>
            <person name="Gacesa R."/>
            <person name="Taketani R.G."/>
            <person name="Long P.F."/>
            <person name="Melo I.S."/>
        </authorList>
    </citation>
    <scope>NUCLEOTIDE SEQUENCE [LARGE SCALE GENOMIC DNA]</scope>
    <source>
        <strain evidence="4">CMAA 1322</strain>
    </source>
</reference>
<dbReference type="Pfam" id="PF03703">
    <property type="entry name" value="bPH_2"/>
    <property type="match status" value="1"/>
</dbReference>
<feature type="transmembrane region" description="Helical" evidence="1">
    <location>
        <begin position="174"/>
        <end position="193"/>
    </location>
</feature>
<keyword evidence="1" id="KW-0472">Membrane</keyword>
<comment type="caution">
    <text evidence="3">The sequence shown here is derived from an EMBL/GenBank/DDBJ whole genome shotgun (WGS) entry which is preliminary data.</text>
</comment>
<dbReference type="OrthoDB" id="4121259at2"/>
<protein>
    <submittedName>
        <fullName evidence="3">Membrane protein</fullName>
    </submittedName>
</protein>
<evidence type="ECO:0000259" key="2">
    <source>
        <dbReference type="Pfam" id="PF03703"/>
    </source>
</evidence>
<dbReference type="Proteomes" id="UP000037288">
    <property type="component" value="Unassembled WGS sequence"/>
</dbReference>
<dbReference type="RefSeq" id="WP_049719398.1">
    <property type="nucleotide sequence ID" value="NZ_LFXA01000018.1"/>
</dbReference>
<feature type="transmembrane region" description="Helical" evidence="1">
    <location>
        <begin position="385"/>
        <end position="405"/>
    </location>
</feature>
<dbReference type="PANTHER" id="PTHR34473">
    <property type="entry name" value="UPF0699 TRANSMEMBRANE PROTEIN YDBS"/>
    <property type="match status" value="1"/>
</dbReference>
<dbReference type="PATRIC" id="fig|1678637.3.peg.6355"/>
<dbReference type="PIRSF" id="PIRSF026631">
    <property type="entry name" value="UCP026631"/>
    <property type="match status" value="1"/>
</dbReference>
<keyword evidence="1" id="KW-1133">Transmembrane helix</keyword>
<dbReference type="InterPro" id="IPR005182">
    <property type="entry name" value="YdbS-like_PH"/>
</dbReference>
<name>A0A0K9X8L8_9ACTN</name>
<dbReference type="PANTHER" id="PTHR34473:SF2">
    <property type="entry name" value="UPF0699 TRANSMEMBRANE PROTEIN YDBT"/>
    <property type="match status" value="1"/>
</dbReference>
<accession>A0A0K9X8L8</accession>
<feature type="transmembrane region" description="Helical" evidence="1">
    <location>
        <begin position="47"/>
        <end position="67"/>
    </location>
</feature>
<proteinExistence type="predicted"/>